<keyword evidence="2" id="KW-0812">Transmembrane</keyword>
<feature type="transmembrane region" description="Helical" evidence="2">
    <location>
        <begin position="185"/>
        <end position="211"/>
    </location>
</feature>
<proteinExistence type="predicted"/>
<reference evidence="3" key="1">
    <citation type="submission" date="2024-01" db="EMBL/GenBank/DDBJ databases">
        <title>Synechococcus elongatus PCC 11802, a close yet different native of Synechococcus elongatus PCC 11801.</title>
        <authorList>
            <person name="Jaiswal D."/>
            <person name="Sengupta A."/>
            <person name="Sengupta S."/>
            <person name="Pakrasi H.B."/>
            <person name="Wangikar P."/>
        </authorList>
    </citation>
    <scope>NUCLEOTIDE SEQUENCE</scope>
    <source>
        <strain evidence="3">PCC 11802</strain>
    </source>
</reference>
<accession>A0AAT9JXZ1</accession>
<keyword evidence="2" id="KW-0472">Membrane</keyword>
<keyword evidence="2" id="KW-1133">Transmembrane helix</keyword>
<feature type="coiled-coil region" evidence="1">
    <location>
        <begin position="563"/>
        <end position="611"/>
    </location>
</feature>
<dbReference type="RefSeq" id="WP_338437677.1">
    <property type="nucleotide sequence ID" value="NZ_CP034671.2"/>
</dbReference>
<evidence type="ECO:0000256" key="1">
    <source>
        <dbReference type="SAM" id="Coils"/>
    </source>
</evidence>
<evidence type="ECO:0000313" key="3">
    <source>
        <dbReference type="EMBL" id="QFZ92225.2"/>
    </source>
</evidence>
<name>A0AAT9JXZ1_SYNEL</name>
<dbReference type="EMBL" id="CP034671">
    <property type="protein sequence ID" value="QFZ92225.2"/>
    <property type="molecule type" value="Genomic_DNA"/>
</dbReference>
<gene>
    <name evidence="3" type="ORF">EKO22_07500</name>
</gene>
<feature type="transmembrane region" description="Helical" evidence="2">
    <location>
        <begin position="6"/>
        <end position="27"/>
    </location>
</feature>
<keyword evidence="1" id="KW-0175">Coiled coil</keyword>
<sequence length="643" mass="71111">MLETNTILIAFGAVAALILYLALSLNVRYCRRLALYRREVEVLEAQVQDKSGPELVESIGQYLESSQITESSSYFSKSQILYIRQQLLKVLLRYSKAAEQLDVVPVSALLDNALGRERIRVFLFSFSFPQAAFLLRSTPNLLIAVGLLGTFAGITQNLQNLGDILPQVERIADSSSVIANLRRPLAAMAIAFYSSLFGLGCSLFLTLATYLRSPIVERQRLLATLEAFIDTVYSPVFAGETRMDKAVDRLTVQFENFLNNFSTAVRDTLKEAFDERLDTFFNISSGLLSQAESLQRQASNASTTLLAAATRFEEAAITFDNSTFGELLDSATIRLEKSEVKLSASAKELAQQFDVVGGGLQRALNQIEQATGAMNATTQASAELAQSGQLLLNEVRPISQEFKKTTQSFSQTQKKFGELTKGLDTLSSRQTESLQQMKTVIEKIDQQAVSTNQALTHQGSQLTEGFSVLAQNLSQQSTETSRTLIGQSKEISQGFSHLQGHLETAANNHRSSLDRLQQEIIDRLSAIVREIESASRTLLSTNQDLQAYVSQGETVKSQWDQLLKNVQTYLDKTTETIRQLEQIKVQDSQSLSALQGEMDKLSRLFSSVEDRQDSALSQLNYQTSSILNKLGELLSSSNTGNQS</sequence>
<protein>
    <submittedName>
        <fullName evidence="3">Methyl-accepting chemotaxis protein</fullName>
    </submittedName>
</protein>
<evidence type="ECO:0000256" key="2">
    <source>
        <dbReference type="SAM" id="Phobius"/>
    </source>
</evidence>
<organism evidence="3">
    <name type="scientific">Synechococcus elongatus PCC 11802</name>
    <dbReference type="NCBI Taxonomy" id="2283154"/>
    <lineage>
        <taxon>Bacteria</taxon>
        <taxon>Bacillati</taxon>
        <taxon>Cyanobacteriota</taxon>
        <taxon>Cyanophyceae</taxon>
        <taxon>Synechococcales</taxon>
        <taxon>Synechococcaceae</taxon>
        <taxon>Synechococcus</taxon>
    </lineage>
</organism>
<dbReference type="AlphaFoldDB" id="A0AAT9JXZ1"/>